<dbReference type="EMBL" id="LT594632">
    <property type="protein sequence ID" value="SCO93286.1"/>
    <property type="molecule type" value="Genomic_DNA"/>
</dbReference>
<feature type="transmembrane region" description="Helical" evidence="1">
    <location>
        <begin position="797"/>
        <end position="813"/>
    </location>
</feature>
<dbReference type="RefSeq" id="XP_028862723.1">
    <property type="nucleotide sequence ID" value="XM_029006211.1"/>
</dbReference>
<evidence type="ECO:0000256" key="1">
    <source>
        <dbReference type="SAM" id="Phobius"/>
    </source>
</evidence>
<keyword evidence="1" id="KW-0472">Membrane</keyword>
<dbReference type="AlphaFoldDB" id="A0A1D3SPG7"/>
<name>A0A1D3SPG7_PLAMA</name>
<keyword evidence="1" id="KW-0812">Transmembrane</keyword>
<feature type="transmembrane region" description="Helical" evidence="1">
    <location>
        <begin position="825"/>
        <end position="848"/>
    </location>
</feature>
<feature type="transmembrane region" description="Helical" evidence="1">
    <location>
        <begin position="860"/>
        <end position="885"/>
    </location>
</feature>
<accession>A0A1D3SPG7</accession>
<reference evidence="2 3" key="1">
    <citation type="submission" date="2016-06" db="EMBL/GenBank/DDBJ databases">
        <authorList>
            <consortium name="Pathogen Informatics"/>
        </authorList>
    </citation>
    <scope>NUCLEOTIDE SEQUENCE [LARGE SCALE GENOMIC DNA]</scope>
</reference>
<keyword evidence="3" id="KW-1185">Reference proteome</keyword>
<dbReference type="VEuPathDB" id="PlasmoDB:PmUG01_11053900"/>
<dbReference type="OrthoDB" id="370252at2759"/>
<dbReference type="Proteomes" id="UP000219813">
    <property type="component" value="Chromosome 11"/>
</dbReference>
<dbReference type="KEGG" id="pmal:PMUG01_11053900"/>
<dbReference type="GeneID" id="39870001"/>
<gene>
    <name evidence="2" type="primary">PmUG01_11053900</name>
    <name evidence="2" type="ORF">PMUG01_11053900</name>
</gene>
<proteinExistence type="predicted"/>
<keyword evidence="1" id="KW-1133">Transmembrane helix</keyword>
<protein>
    <submittedName>
        <fullName evidence="2">Uncharacterized protein</fullName>
    </submittedName>
</protein>
<organism evidence="2 3">
    <name type="scientific">Plasmodium malariae</name>
    <dbReference type="NCBI Taxonomy" id="5858"/>
    <lineage>
        <taxon>Eukaryota</taxon>
        <taxon>Sar</taxon>
        <taxon>Alveolata</taxon>
        <taxon>Apicomplexa</taxon>
        <taxon>Aconoidasida</taxon>
        <taxon>Haemosporida</taxon>
        <taxon>Plasmodiidae</taxon>
        <taxon>Plasmodium</taxon>
        <taxon>Plasmodium (Plasmodium)</taxon>
    </lineage>
</organism>
<sequence>MNEDVDLLDYLMHKKEVKNIIENEADDISNFMTCKKMELTKKKNENIKSMKKLILKYPDTFIKTSIISREIKKNIQDNEMLFDDININFEKISELFESDDYKKNINNLKYDFNSHMPNDNYLREIFKIPLLLYKGNEKENLQECMKYIKICCTIKLYLCEYYNYNSSNECLIRYLKCYQKNVNKEIKKTREHICELIMKCENVDTLKIYLQHLSDIYNYFNLPLSNMEADKECFASSNENKNGKKCMNRSGACNTNDNNLPSSNHNNMTNSGNFTDCSIKRKTNIEYIKNEFLILKHFSIIAFVREELEKKKKNNKINSYLTIYEIITAFFNQITHLKSIYEHIFNIAVDTNLYKHIIFMYYFALSLIHIKVKQNNTLLFVSECNNDGNKSDVSLLNKLNKEILTKIKNDYCNDPHNDDNRNVEKLLTEKEKNNNNISYNERMEIQKDGHNKRTCDSYLETPQSVSSMTASNLFMNCSEKKLENETAIDKYKEYKSNKNDLEKIFFKDSLPSKYHFVNLNSSIFSYMYYFVFFKDDKAILAFHNSDDENKKEKKNRGRKGENFPNEEKINLKESISSVYRKNILLKNHFNFVDNLYEEEDKKCEQKKRKMSKQKGEQLGDQIGEQIDEQKNHQKSKQKFICFNNYKSIQALVQSQKIKESACELYKYRKDKPPLILVAERHENNNTRMDASTIFDNILNKIFIIYIYDFLQRSNYYFYQNILFFDENEKNEISSQGVHNTTCVIAEEIKRQREYFLKNRNDFFFQSKREDKDEMKKKTNSSDEFNQKYYHEKINEKLKYAFLISYFFNITFILKNIKYYVDKSLFFVIISFFENSFKSVIEHLIIIFIKNHNIFFKYQTFLFIMQVLFKTIFPFTFFFLSCIFHIDVTSSTVCLERGEGGKLKFD</sequence>
<evidence type="ECO:0000313" key="3">
    <source>
        <dbReference type="Proteomes" id="UP000219813"/>
    </source>
</evidence>
<dbReference type="OMA" id="CIFNYMY"/>
<evidence type="ECO:0000313" key="2">
    <source>
        <dbReference type="EMBL" id="SCO93286.1"/>
    </source>
</evidence>